<evidence type="ECO:0000259" key="2">
    <source>
        <dbReference type="PROSITE" id="PS51408"/>
    </source>
</evidence>
<evidence type="ECO:0000313" key="3">
    <source>
        <dbReference type="EMBL" id="SSX21181.1"/>
    </source>
</evidence>
<gene>
    <name evidence="3" type="primary">CSON004075</name>
</gene>
<dbReference type="AlphaFoldDB" id="A0A336LVW1"/>
<organism evidence="3">
    <name type="scientific">Culicoides sonorensis</name>
    <name type="common">Biting midge</name>
    <dbReference type="NCBI Taxonomy" id="179676"/>
    <lineage>
        <taxon>Eukaryota</taxon>
        <taxon>Metazoa</taxon>
        <taxon>Ecdysozoa</taxon>
        <taxon>Arthropoda</taxon>
        <taxon>Hexapoda</taxon>
        <taxon>Insecta</taxon>
        <taxon>Pterygota</taxon>
        <taxon>Neoptera</taxon>
        <taxon>Endopterygota</taxon>
        <taxon>Diptera</taxon>
        <taxon>Nematocera</taxon>
        <taxon>Chironomoidea</taxon>
        <taxon>Ceratopogonidae</taxon>
        <taxon>Ceratopogoninae</taxon>
        <taxon>Culicoides</taxon>
        <taxon>Monoculicoides</taxon>
    </lineage>
</organism>
<dbReference type="GO" id="GO:0005886">
    <property type="term" value="C:plasma membrane"/>
    <property type="evidence" value="ECO:0007669"/>
    <property type="project" value="TreeGrafter"/>
</dbReference>
<sequence>MKSIFLLPFFVSFIVTLESKSDNNTNAKLRMCVVEEPEDIYSKRQKYCETLKTTSNISCVWGVDRLDCIRRVQKGQADFSVFSSEDLLAARWASADVLVTSELRYHDNRYEYEVVAVVDNEANINSVHDLRGSKFCHGYGFGYGLKSHWTAVISNYLESVVIPRDCSAELTLSELRIKAASEFFGPSCKAGIWDEDQKRDKILKNKYSKLCELCYNKCDIGDKHWGRRGSLYCLTSGGGDVTFARLDDVRVHFGLGDHPSDVDPNNYSYLCLDGHLQPLTTKNPCSWVAKPWPVIAARRKMSGIVQTLMDDVIHSDPIWKNTFLLLVENYYVNLTNVDIMVPIEDYIDESPGYQSAYSFPQCNPSRSIVYCTTSIIEFNKCSWLQEATDIQGIEPGIQCVRRESTAKCMNDILHGMADVVRVKSDDMIKGIKKYKLEVILHEFAKEFKEKNVIVPVTMKSDIKSVSNLYAKSICLPKYMGTAYASVYSTIKSIYASKGIEKTSEIFINDYFSKDSCIWSPGNMPLFCKDQFRGENGSLDCLLNGHDVAFVTYKTFISAKNDTKYKNIRPICLFPTSKSTDNICYTNWFSQSALMVNQDLSLTRKAEIYNTFKRIDKLFGKQYGHLNQLRIYAPFEKQSNVLFEDSTYSLMNASEINWAKHERFLNPEIMSELAHITFRTQSDSRSVFQVLDMKLIFTISLMNIYTNLM</sequence>
<dbReference type="GO" id="GO:0006826">
    <property type="term" value="P:iron ion transport"/>
    <property type="evidence" value="ECO:0007669"/>
    <property type="project" value="TreeGrafter"/>
</dbReference>
<dbReference type="Gene3D" id="3.40.190.10">
    <property type="entry name" value="Periplasmic binding protein-like II"/>
    <property type="match status" value="3"/>
</dbReference>
<feature type="chain" id="PRO_5016328309" evidence="1">
    <location>
        <begin position="20"/>
        <end position="708"/>
    </location>
</feature>
<evidence type="ECO:0000256" key="1">
    <source>
        <dbReference type="SAM" id="SignalP"/>
    </source>
</evidence>
<dbReference type="GO" id="GO:0005769">
    <property type="term" value="C:early endosome"/>
    <property type="evidence" value="ECO:0007669"/>
    <property type="project" value="TreeGrafter"/>
</dbReference>
<dbReference type="VEuPathDB" id="VectorBase:CSON004075"/>
<keyword evidence="1" id="KW-0732">Signal</keyword>
<name>A0A336LVW1_CULSO</name>
<dbReference type="SMART" id="SM00094">
    <property type="entry name" value="TR_FER"/>
    <property type="match status" value="1"/>
</dbReference>
<protein>
    <submittedName>
        <fullName evidence="3">CSON004075 protein</fullName>
    </submittedName>
</protein>
<dbReference type="Pfam" id="PF00405">
    <property type="entry name" value="Transferrin"/>
    <property type="match status" value="2"/>
</dbReference>
<dbReference type="CDD" id="cd13529">
    <property type="entry name" value="PBP2_transferrin"/>
    <property type="match status" value="1"/>
</dbReference>
<feature type="domain" description="Transferrin-like" evidence="2">
    <location>
        <begin position="368"/>
        <end position="671"/>
    </location>
</feature>
<dbReference type="PANTHER" id="PTHR11485:SF54">
    <property type="entry name" value="TRANSFERRIN"/>
    <property type="match status" value="1"/>
</dbReference>
<dbReference type="OMA" id="QHIKCSW"/>
<dbReference type="PRINTS" id="PR00422">
    <property type="entry name" value="TRANSFERRIN"/>
</dbReference>
<dbReference type="PROSITE" id="PS51408">
    <property type="entry name" value="TRANSFERRIN_LIKE_4"/>
    <property type="match status" value="2"/>
</dbReference>
<feature type="domain" description="Transferrin-like" evidence="2">
    <location>
        <begin position="29"/>
        <end position="362"/>
    </location>
</feature>
<dbReference type="GO" id="GO:0005615">
    <property type="term" value="C:extracellular space"/>
    <property type="evidence" value="ECO:0007669"/>
    <property type="project" value="TreeGrafter"/>
</dbReference>
<dbReference type="PANTHER" id="PTHR11485">
    <property type="entry name" value="TRANSFERRIN"/>
    <property type="match status" value="1"/>
</dbReference>
<feature type="signal peptide" evidence="1">
    <location>
        <begin position="1"/>
        <end position="19"/>
    </location>
</feature>
<dbReference type="SUPFAM" id="SSF53850">
    <property type="entry name" value="Periplasmic binding protein-like II"/>
    <property type="match status" value="2"/>
</dbReference>
<reference evidence="3" key="1">
    <citation type="submission" date="2018-07" db="EMBL/GenBank/DDBJ databases">
        <authorList>
            <person name="Quirk P.G."/>
            <person name="Krulwich T.A."/>
        </authorList>
    </citation>
    <scope>NUCLEOTIDE SEQUENCE</scope>
</reference>
<dbReference type="EMBL" id="UFQT01000177">
    <property type="protein sequence ID" value="SSX21181.1"/>
    <property type="molecule type" value="Genomic_DNA"/>
</dbReference>
<dbReference type="GO" id="GO:0055037">
    <property type="term" value="C:recycling endosome"/>
    <property type="evidence" value="ECO:0007669"/>
    <property type="project" value="TreeGrafter"/>
</dbReference>
<proteinExistence type="predicted"/>
<dbReference type="InterPro" id="IPR001156">
    <property type="entry name" value="Transferrin-like_dom"/>
</dbReference>
<accession>A0A336LVW1</accession>